<reference evidence="2" key="1">
    <citation type="submission" date="2021-12" db="EMBL/GenBank/DDBJ databases">
        <authorList>
            <person name="King R."/>
        </authorList>
    </citation>
    <scope>NUCLEOTIDE SEQUENCE</scope>
</reference>
<gene>
    <name evidence="2" type="ORF">DIATSA_LOCUS13930</name>
    <name evidence="3" type="ORF">DIATSA_LOCUS13945</name>
</gene>
<dbReference type="Proteomes" id="UP001153714">
    <property type="component" value="Chromosome 9"/>
</dbReference>
<proteinExistence type="predicted"/>
<evidence type="ECO:0000313" key="4">
    <source>
        <dbReference type="Proteomes" id="UP001153714"/>
    </source>
</evidence>
<dbReference type="Pfam" id="PF11901">
    <property type="entry name" value="DM9"/>
    <property type="match status" value="1"/>
</dbReference>
<evidence type="ECO:0000313" key="3">
    <source>
        <dbReference type="EMBL" id="CAG9796784.1"/>
    </source>
</evidence>
<dbReference type="OrthoDB" id="2142040at2759"/>
<evidence type="ECO:0000313" key="2">
    <source>
        <dbReference type="EMBL" id="CAG9796768.1"/>
    </source>
</evidence>
<dbReference type="PANTHER" id="PTHR31649">
    <property type="entry name" value="AGAP009604-PA"/>
    <property type="match status" value="1"/>
</dbReference>
<dbReference type="Pfam" id="PF12248">
    <property type="entry name" value="Methyltransf_FA"/>
    <property type="match status" value="1"/>
</dbReference>
<organism evidence="2 4">
    <name type="scientific">Diatraea saccharalis</name>
    <name type="common">sugarcane borer</name>
    <dbReference type="NCBI Taxonomy" id="40085"/>
    <lineage>
        <taxon>Eukaryota</taxon>
        <taxon>Metazoa</taxon>
        <taxon>Ecdysozoa</taxon>
        <taxon>Arthropoda</taxon>
        <taxon>Hexapoda</taxon>
        <taxon>Insecta</taxon>
        <taxon>Pterygota</taxon>
        <taxon>Neoptera</taxon>
        <taxon>Endopterygota</taxon>
        <taxon>Lepidoptera</taxon>
        <taxon>Glossata</taxon>
        <taxon>Ditrysia</taxon>
        <taxon>Pyraloidea</taxon>
        <taxon>Crambidae</taxon>
        <taxon>Crambinae</taxon>
        <taxon>Diatraea</taxon>
    </lineage>
</organism>
<dbReference type="PANTHER" id="PTHR31649:SF1">
    <property type="entry name" value="FARNESOIC ACID O-METHYL TRANSFERASE DOMAIN-CONTAINING PROTEIN"/>
    <property type="match status" value="1"/>
</dbReference>
<protein>
    <recommendedName>
        <fullName evidence="1">Farnesoic acid O-methyl transferase domain-containing protein</fullName>
    </recommendedName>
</protein>
<dbReference type="AlphaFoldDB" id="A0A9N9WLS9"/>
<accession>A0A9N9WLS9</accession>
<keyword evidence="4" id="KW-1185">Reference proteome</keyword>
<dbReference type="InterPro" id="IPR006616">
    <property type="entry name" value="DM9_repeat"/>
</dbReference>
<evidence type="ECO:0000259" key="1">
    <source>
        <dbReference type="Pfam" id="PF12248"/>
    </source>
</evidence>
<dbReference type="EMBL" id="OU893340">
    <property type="protein sequence ID" value="CAG9796768.1"/>
    <property type="molecule type" value="Genomic_DNA"/>
</dbReference>
<feature type="domain" description="Farnesoic acid O-methyl transferase" evidence="1">
    <location>
        <begin position="24"/>
        <end position="122"/>
    </location>
</feature>
<sequence>MGDLIEFTSWPSHKNIFYKISSSGLIFEVKGQNNAAIGLLKNVGPTCDLWVVLGQSNHTWIKDKEGQGVTAQTPNIINNTEYRKFWLTWRSGCIQLGRYNNRSPIISYKYKMKLNFITFCSGSGNMENTIPVHWRFELPPIIEKPRLKPITGGELQWVEADNQLPDGSMIGGYENEILYIIRARHSGSLTPGKFVPSEGVGYIAWGGLSHEKMAFEVLCGFDCTWIPTCDNKIPVGAVEGGYSEDRKREKLYVGRALYNGHLVPGKVQPSHQVCYIPYDGREIAVEKYEILTSFFENQRCANKLLDIQLYVDLNAPNSESEAEDAEVENAEFELFD</sequence>
<dbReference type="SMART" id="SM00696">
    <property type="entry name" value="DM9"/>
    <property type="match status" value="2"/>
</dbReference>
<name>A0A9N9WLS9_9NEOP</name>
<reference evidence="2" key="2">
    <citation type="submission" date="2022-10" db="EMBL/GenBank/DDBJ databases">
        <authorList>
            <consortium name="ENA_rothamsted_submissions"/>
            <consortium name="culmorum"/>
            <person name="King R."/>
        </authorList>
    </citation>
    <scope>NUCLEOTIDE SEQUENCE</scope>
</reference>
<dbReference type="InterPro" id="IPR022041">
    <property type="entry name" value="Methyltransf_FA"/>
</dbReference>
<dbReference type="EMBL" id="OU893340">
    <property type="protein sequence ID" value="CAG9796784.1"/>
    <property type="molecule type" value="Genomic_DNA"/>
</dbReference>